<evidence type="ECO:0000256" key="1">
    <source>
        <dbReference type="ARBA" id="ARBA00004448"/>
    </source>
</evidence>
<keyword evidence="9 12" id="KW-0811">Translocation</keyword>
<dbReference type="RefSeq" id="XP_033461397.1">
    <property type="nucleotide sequence ID" value="XM_033602497.1"/>
</dbReference>
<dbReference type="PANTHER" id="PTHR28021:SF1">
    <property type="entry name" value="PRESEQUENCE TRANSLOCATED-ASSOCIATED MOTOR SUBUNIT PAM17, MITOCHONDRIAL"/>
    <property type="match status" value="1"/>
</dbReference>
<evidence type="ECO:0000256" key="5">
    <source>
        <dbReference type="ARBA" id="ARBA00022792"/>
    </source>
</evidence>
<reference evidence="15" key="2">
    <citation type="submission" date="2020-04" db="EMBL/GenBank/DDBJ databases">
        <authorList>
            <consortium name="NCBI Genome Project"/>
        </authorList>
    </citation>
    <scope>NUCLEOTIDE SEQUENCE</scope>
    <source>
        <strain evidence="15">CBS 342.82</strain>
    </source>
</reference>
<evidence type="ECO:0000256" key="9">
    <source>
        <dbReference type="ARBA" id="ARBA00023010"/>
    </source>
</evidence>
<keyword evidence="4 12" id="KW-0812">Transmembrane</keyword>
<comment type="similarity">
    <text evidence="2 12">Belongs to the PAM17 family.</text>
</comment>
<dbReference type="Pfam" id="PF08566">
    <property type="entry name" value="Pam17"/>
    <property type="match status" value="1"/>
</dbReference>
<evidence type="ECO:0000256" key="8">
    <source>
        <dbReference type="ARBA" id="ARBA00022989"/>
    </source>
</evidence>
<feature type="transmembrane region" description="Helical" evidence="12">
    <location>
        <begin position="128"/>
        <end position="153"/>
    </location>
</feature>
<evidence type="ECO:0000256" key="2">
    <source>
        <dbReference type="ARBA" id="ARBA00006837"/>
    </source>
</evidence>
<sequence>MSRSITRCASHLRQRTTPTCALISSQHSRLASQLQRPTTFSLQPSSSSEPHTNGKRHASTTATSPPSPSKEVVTWQRFFELRQTRRWTNVAASGVSTVAAISVAGPIIATSELIGSLAQSAGIMDPIFAIGLPTLAMGGVGWLAGPLLGNLIFSLRVGKSSLADMATKEKSFFDRIKRFRADPSTSTLNNPIPDYYGEKIGSVQDYRKWLKDQRAFSLKSKKDML</sequence>
<comment type="function">
    <text evidence="12">Component of the PAM complex, a complex required for the translocation of transit peptide-containing proteins from the inner membrane into the mitochondrial matrix in an ATP-dependent manner.</text>
</comment>
<evidence type="ECO:0000256" key="10">
    <source>
        <dbReference type="ARBA" id="ARBA00023128"/>
    </source>
</evidence>
<comment type="subunit">
    <text evidence="12">Component of the PAM complex.</text>
</comment>
<accession>A0A6J3M8H7</accession>
<reference evidence="15" key="3">
    <citation type="submission" date="2025-08" db="UniProtKB">
        <authorList>
            <consortium name="RefSeq"/>
        </authorList>
    </citation>
    <scope>IDENTIFICATION</scope>
    <source>
        <strain evidence="15">CBS 342.82</strain>
    </source>
</reference>
<name>A0A6J3M8H7_9PEZI</name>
<keyword evidence="8 12" id="KW-1133">Transmembrane helix</keyword>
<evidence type="ECO:0000256" key="7">
    <source>
        <dbReference type="ARBA" id="ARBA00022946"/>
    </source>
</evidence>
<feature type="compositionally biased region" description="Polar residues" evidence="13">
    <location>
        <begin position="33"/>
        <end position="51"/>
    </location>
</feature>
<gene>
    <name evidence="15" type="ORF">K489DRAFT_354253</name>
</gene>
<keyword evidence="5 12" id="KW-0999">Mitochondrion inner membrane</keyword>
<dbReference type="GO" id="GO:0030150">
    <property type="term" value="P:protein import into mitochondrial matrix"/>
    <property type="evidence" value="ECO:0007669"/>
    <property type="project" value="UniProtKB-UniRule"/>
</dbReference>
<feature type="region of interest" description="Disordered" evidence="13">
    <location>
        <begin position="33"/>
        <end position="69"/>
    </location>
</feature>
<keyword evidence="6 12" id="KW-0653">Protein transport</keyword>
<evidence type="ECO:0000256" key="11">
    <source>
        <dbReference type="ARBA" id="ARBA00023136"/>
    </source>
</evidence>
<dbReference type="OrthoDB" id="5970083at2759"/>
<reference evidence="15" key="1">
    <citation type="submission" date="2020-01" db="EMBL/GenBank/DDBJ databases">
        <authorList>
            <consortium name="DOE Joint Genome Institute"/>
            <person name="Haridas S."/>
            <person name="Albert R."/>
            <person name="Binder M."/>
            <person name="Bloem J."/>
            <person name="Labutti K."/>
            <person name="Salamov A."/>
            <person name="Andreopoulos B."/>
            <person name="Baker S.E."/>
            <person name="Barry K."/>
            <person name="Bills G."/>
            <person name="Bluhm B.H."/>
            <person name="Cannon C."/>
            <person name="Castanera R."/>
            <person name="Culley D.E."/>
            <person name="Daum C."/>
            <person name="Ezra D."/>
            <person name="Gonzalez J.B."/>
            <person name="Henrissat B."/>
            <person name="Kuo A."/>
            <person name="Liang C."/>
            <person name="Lipzen A."/>
            <person name="Lutzoni F."/>
            <person name="Magnuson J."/>
            <person name="Mondo S."/>
            <person name="Nolan M."/>
            <person name="Ohm R."/>
            <person name="Pangilinan J."/>
            <person name="Park H.-J."/>
            <person name="Ramirez L."/>
            <person name="Alfaro M."/>
            <person name="Sun H."/>
            <person name="Tritt A."/>
            <person name="Yoshinaga Y."/>
            <person name="Zwiers L.-H."/>
            <person name="Turgeon B.G."/>
            <person name="Goodwin S.B."/>
            <person name="Spatafora J.W."/>
            <person name="Crous P.W."/>
            <person name="Grigoriev I.V."/>
        </authorList>
    </citation>
    <scope>NUCLEOTIDE SEQUENCE</scope>
    <source>
        <strain evidence="15">CBS 342.82</strain>
    </source>
</reference>
<evidence type="ECO:0000256" key="4">
    <source>
        <dbReference type="ARBA" id="ARBA00022692"/>
    </source>
</evidence>
<feature type="transmembrane region" description="Helical" evidence="12">
    <location>
        <begin position="87"/>
        <end position="108"/>
    </location>
</feature>
<dbReference type="GO" id="GO:0001405">
    <property type="term" value="C:PAM complex, Tim23 associated import motor"/>
    <property type="evidence" value="ECO:0007669"/>
    <property type="project" value="UniProtKB-UniRule"/>
</dbReference>
<dbReference type="PANTHER" id="PTHR28021">
    <property type="entry name" value="PRESEQUENCE TRANSLOCATED-ASSOCIATED MOTOR SUBUNIT PAM17, MITOCHONDRIAL"/>
    <property type="match status" value="1"/>
</dbReference>
<evidence type="ECO:0000256" key="6">
    <source>
        <dbReference type="ARBA" id="ARBA00022927"/>
    </source>
</evidence>
<dbReference type="GeneID" id="54360297"/>
<keyword evidence="3 12" id="KW-0813">Transport</keyword>
<evidence type="ECO:0000313" key="15">
    <source>
        <dbReference type="RefSeq" id="XP_033461397.1"/>
    </source>
</evidence>
<keyword evidence="14" id="KW-1185">Reference proteome</keyword>
<keyword evidence="10 12" id="KW-0496">Mitochondrion</keyword>
<organism evidence="15">
    <name type="scientific">Dissoconium aciculare CBS 342.82</name>
    <dbReference type="NCBI Taxonomy" id="1314786"/>
    <lineage>
        <taxon>Eukaryota</taxon>
        <taxon>Fungi</taxon>
        <taxon>Dikarya</taxon>
        <taxon>Ascomycota</taxon>
        <taxon>Pezizomycotina</taxon>
        <taxon>Dothideomycetes</taxon>
        <taxon>Dothideomycetidae</taxon>
        <taxon>Mycosphaerellales</taxon>
        <taxon>Dissoconiaceae</taxon>
        <taxon>Dissoconium</taxon>
    </lineage>
</organism>
<proteinExistence type="inferred from homology"/>
<comment type="subcellular location">
    <subcellularLocation>
        <location evidence="1 12">Mitochondrion inner membrane</location>
        <topology evidence="1 12">Multi-pass membrane protein</topology>
    </subcellularLocation>
</comment>
<protein>
    <recommendedName>
        <fullName evidence="12">Presequence translocated-associated motor subunit PAM17</fullName>
    </recommendedName>
</protein>
<evidence type="ECO:0000256" key="3">
    <source>
        <dbReference type="ARBA" id="ARBA00022448"/>
    </source>
</evidence>
<evidence type="ECO:0000256" key="12">
    <source>
        <dbReference type="RuleBase" id="RU367146"/>
    </source>
</evidence>
<keyword evidence="7" id="KW-0809">Transit peptide</keyword>
<evidence type="ECO:0000256" key="13">
    <source>
        <dbReference type="SAM" id="MobiDB-lite"/>
    </source>
</evidence>
<dbReference type="InterPro" id="IPR013875">
    <property type="entry name" value="Pam17"/>
</dbReference>
<dbReference type="AlphaFoldDB" id="A0A6J3M8H7"/>
<evidence type="ECO:0000313" key="14">
    <source>
        <dbReference type="Proteomes" id="UP000504637"/>
    </source>
</evidence>
<dbReference type="Proteomes" id="UP000504637">
    <property type="component" value="Unplaced"/>
</dbReference>
<keyword evidence="11 12" id="KW-0472">Membrane</keyword>